<dbReference type="Pfam" id="PF01535">
    <property type="entry name" value="PPR"/>
    <property type="match status" value="1"/>
</dbReference>
<evidence type="ECO:0000313" key="1">
    <source>
        <dbReference type="EMBL" id="CAF0749801.1"/>
    </source>
</evidence>
<evidence type="ECO:0008006" key="4">
    <source>
        <dbReference type="Google" id="ProtNLM"/>
    </source>
</evidence>
<dbReference type="Gene3D" id="1.25.40.10">
    <property type="entry name" value="Tetratricopeptide repeat domain"/>
    <property type="match status" value="1"/>
</dbReference>
<dbReference type="GO" id="GO:0003723">
    <property type="term" value="F:RNA binding"/>
    <property type="evidence" value="ECO:0007669"/>
    <property type="project" value="InterPro"/>
</dbReference>
<dbReference type="OrthoDB" id="9990610at2759"/>
<dbReference type="InterPro" id="IPR002885">
    <property type="entry name" value="PPR_rpt"/>
</dbReference>
<dbReference type="EMBL" id="CAJNOQ010000063">
    <property type="protein sequence ID" value="CAF0749801.1"/>
    <property type="molecule type" value="Genomic_DNA"/>
</dbReference>
<name>A0A813PFI7_9BILA</name>
<dbReference type="Proteomes" id="UP000663829">
    <property type="component" value="Unassembled WGS sequence"/>
</dbReference>
<protein>
    <recommendedName>
        <fullName evidence="4">Pentatricopeptide repeat-containing protein</fullName>
    </recommendedName>
</protein>
<dbReference type="InterPro" id="IPR046960">
    <property type="entry name" value="PPR_At4g14850-like_plant"/>
</dbReference>
<organism evidence="1 3">
    <name type="scientific">Didymodactylos carnosus</name>
    <dbReference type="NCBI Taxonomy" id="1234261"/>
    <lineage>
        <taxon>Eukaryota</taxon>
        <taxon>Metazoa</taxon>
        <taxon>Spiralia</taxon>
        <taxon>Gnathifera</taxon>
        <taxon>Rotifera</taxon>
        <taxon>Eurotatoria</taxon>
        <taxon>Bdelloidea</taxon>
        <taxon>Philodinida</taxon>
        <taxon>Philodinidae</taxon>
        <taxon>Didymodactylos</taxon>
    </lineage>
</organism>
<evidence type="ECO:0000313" key="2">
    <source>
        <dbReference type="EMBL" id="CAF3529158.1"/>
    </source>
</evidence>
<dbReference type="Proteomes" id="UP000681722">
    <property type="component" value="Unassembled WGS sequence"/>
</dbReference>
<dbReference type="EMBL" id="CAJOBC010000063">
    <property type="protein sequence ID" value="CAF3529158.1"/>
    <property type="molecule type" value="Genomic_DNA"/>
</dbReference>
<dbReference type="InterPro" id="IPR011990">
    <property type="entry name" value="TPR-like_helical_dom_sf"/>
</dbReference>
<keyword evidence="3" id="KW-1185">Reference proteome</keyword>
<comment type="caution">
    <text evidence="1">The sequence shown here is derived from an EMBL/GenBank/DDBJ whole genome shotgun (WGS) entry which is preliminary data.</text>
</comment>
<dbReference type="AlphaFoldDB" id="A0A813PFI7"/>
<accession>A0A813PFI7</accession>
<gene>
    <name evidence="1" type="ORF">GPM918_LOCUS760</name>
    <name evidence="2" type="ORF">SRO942_LOCUS761</name>
</gene>
<reference evidence="1" key="1">
    <citation type="submission" date="2021-02" db="EMBL/GenBank/DDBJ databases">
        <authorList>
            <person name="Nowell W R."/>
        </authorList>
    </citation>
    <scope>NUCLEOTIDE SEQUENCE</scope>
</reference>
<dbReference type="GO" id="GO:0009451">
    <property type="term" value="P:RNA modification"/>
    <property type="evidence" value="ECO:0007669"/>
    <property type="project" value="InterPro"/>
</dbReference>
<proteinExistence type="predicted"/>
<dbReference type="PANTHER" id="PTHR47926:SF485">
    <property type="entry name" value="REPEAT-LIKE SUPERFAMILY PROTEIN, PUTATIVE-RELATED"/>
    <property type="match status" value="1"/>
</dbReference>
<evidence type="ECO:0000313" key="3">
    <source>
        <dbReference type="Proteomes" id="UP000663829"/>
    </source>
</evidence>
<dbReference type="PANTHER" id="PTHR47926">
    <property type="entry name" value="PENTATRICOPEPTIDE REPEAT-CONTAINING PROTEIN"/>
    <property type="match status" value="1"/>
</dbReference>
<sequence>MLRGRGHACQLLKTLSLLETKAQYLFVASIINIKNVRYLSSSTNTKSVLGWGVLLKKYKTNRQNEEALKLFHDGINTQKLIPNYVIYLLVIGACSDLGNLEKGKEIHKMMNNTRDDIKNNTKVQTSLINMYLKCHDINNAKKNPRHITGI</sequence>